<organism evidence="1 2">
    <name type="scientific">Phytophthora citrophthora</name>
    <dbReference type="NCBI Taxonomy" id="4793"/>
    <lineage>
        <taxon>Eukaryota</taxon>
        <taxon>Sar</taxon>
        <taxon>Stramenopiles</taxon>
        <taxon>Oomycota</taxon>
        <taxon>Peronosporomycetes</taxon>
        <taxon>Peronosporales</taxon>
        <taxon>Peronosporaceae</taxon>
        <taxon>Phytophthora</taxon>
    </lineage>
</organism>
<dbReference type="EMBL" id="JASMQC010000011">
    <property type="protein sequence ID" value="KAK1941911.1"/>
    <property type="molecule type" value="Genomic_DNA"/>
</dbReference>
<sequence>MAQFGVLLQSLKKTPDLKTLAENLQTSLFRQWINVKKVTPEDFGYLIVAPHGSWQTVVRLPKSDPRFQALESYTVQYAARLNDKDLVEKVKVLFLNNEPEAALVAAMKNIGTR</sequence>
<comment type="caution">
    <text evidence="1">The sequence shown here is derived from an EMBL/GenBank/DDBJ whole genome shotgun (WGS) entry which is preliminary data.</text>
</comment>
<dbReference type="AlphaFoldDB" id="A0AAD9GPW1"/>
<evidence type="ECO:0000313" key="2">
    <source>
        <dbReference type="Proteomes" id="UP001259832"/>
    </source>
</evidence>
<name>A0AAD9GPW1_9STRA</name>
<proteinExistence type="predicted"/>
<keyword evidence="2" id="KW-1185">Reference proteome</keyword>
<reference evidence="1" key="1">
    <citation type="submission" date="2023-08" db="EMBL/GenBank/DDBJ databases">
        <title>Reference Genome Resource for the Citrus Pathogen Phytophthora citrophthora.</title>
        <authorList>
            <person name="Moller H."/>
            <person name="Coetzee B."/>
            <person name="Rose L.J."/>
            <person name="Van Niekerk J.M."/>
        </authorList>
    </citation>
    <scope>NUCLEOTIDE SEQUENCE</scope>
    <source>
        <strain evidence="1">STE-U-9442</strain>
    </source>
</reference>
<evidence type="ECO:0000313" key="1">
    <source>
        <dbReference type="EMBL" id="KAK1941911.1"/>
    </source>
</evidence>
<accession>A0AAD9GPW1</accession>
<gene>
    <name evidence="1" type="ORF">P3T76_006975</name>
</gene>
<evidence type="ECO:0008006" key="3">
    <source>
        <dbReference type="Google" id="ProtNLM"/>
    </source>
</evidence>
<protein>
    <recommendedName>
        <fullName evidence="3">RXLR phytopathogen effector protein WY-domain domain-containing protein</fullName>
    </recommendedName>
</protein>
<dbReference type="Proteomes" id="UP001259832">
    <property type="component" value="Unassembled WGS sequence"/>
</dbReference>